<evidence type="ECO:0000259" key="1">
    <source>
        <dbReference type="PROSITE" id="PS51736"/>
    </source>
</evidence>
<evidence type="ECO:0000313" key="2">
    <source>
        <dbReference type="EMBL" id="GGE13910.1"/>
    </source>
</evidence>
<dbReference type="AlphaFoldDB" id="A0A8J2YCB3"/>
<feature type="domain" description="Resolvase/invertase-type recombinase catalytic" evidence="1">
    <location>
        <begin position="1"/>
        <end position="141"/>
    </location>
</feature>
<accession>A0A8J2YCB3</accession>
<dbReference type="InterPro" id="IPR036162">
    <property type="entry name" value="Resolvase-like_N_sf"/>
</dbReference>
<dbReference type="Gene3D" id="3.40.50.1390">
    <property type="entry name" value="Resolvase, N-terminal catalytic domain"/>
    <property type="match status" value="1"/>
</dbReference>
<dbReference type="SMART" id="SM00857">
    <property type="entry name" value="Resolvase"/>
    <property type="match status" value="1"/>
</dbReference>
<dbReference type="PANTHER" id="PTHR30461:SF23">
    <property type="entry name" value="DNA RECOMBINASE-RELATED"/>
    <property type="match status" value="1"/>
</dbReference>
<dbReference type="InterPro" id="IPR050639">
    <property type="entry name" value="SSR_resolvase"/>
</dbReference>
<keyword evidence="3" id="KW-1185">Reference proteome</keyword>
<dbReference type="RefSeq" id="WP_229751865.1">
    <property type="nucleotide sequence ID" value="NZ_BMHQ01000004.1"/>
</dbReference>
<gene>
    <name evidence="2" type="ORF">GCM10011571_14230</name>
</gene>
<protein>
    <recommendedName>
        <fullName evidence="1">Resolvase/invertase-type recombinase catalytic domain-containing protein</fullName>
    </recommendedName>
</protein>
<dbReference type="EMBL" id="BMHQ01000004">
    <property type="protein sequence ID" value="GGE13910.1"/>
    <property type="molecule type" value="Genomic_DNA"/>
</dbReference>
<reference evidence="2" key="1">
    <citation type="journal article" date="2014" name="Int. J. Syst. Evol. Microbiol.">
        <title>Complete genome sequence of Corynebacterium casei LMG S-19264T (=DSM 44701T), isolated from a smear-ripened cheese.</title>
        <authorList>
            <consortium name="US DOE Joint Genome Institute (JGI-PGF)"/>
            <person name="Walter F."/>
            <person name="Albersmeier A."/>
            <person name="Kalinowski J."/>
            <person name="Ruckert C."/>
        </authorList>
    </citation>
    <scope>NUCLEOTIDE SEQUENCE</scope>
    <source>
        <strain evidence="2">CGMCC 1.15179</strain>
    </source>
</reference>
<dbReference type="PROSITE" id="PS51736">
    <property type="entry name" value="RECOMBINASES_3"/>
    <property type="match status" value="1"/>
</dbReference>
<dbReference type="CDD" id="cd00338">
    <property type="entry name" value="Ser_Recombinase"/>
    <property type="match status" value="1"/>
</dbReference>
<name>A0A8J2YCB3_9BACL</name>
<comment type="caution">
    <text evidence="2">The sequence shown here is derived from an EMBL/GenBank/DDBJ whole genome shotgun (WGS) entry which is preliminary data.</text>
</comment>
<dbReference type="InterPro" id="IPR006119">
    <property type="entry name" value="Resolv_N"/>
</dbReference>
<dbReference type="Proteomes" id="UP000625210">
    <property type="component" value="Unassembled WGS sequence"/>
</dbReference>
<sequence length="163" mass="18400">MEGTSLDGQIGLCQKKIHELGLAGEIEVYKEAGVSGEDIDQPEMNRLREDIQKKSITHIVCTHPDRLSRNLVDKLLVCKEIDQNDVELWFVDTEYKDTPEGQLFFNMQSAIAQYELSMNEPLPLALTLRSGSFLPSELRNSHVSKGFPSILDRSDRKAISIPK</sequence>
<dbReference type="PANTHER" id="PTHR30461">
    <property type="entry name" value="DNA-INVERTASE FROM LAMBDOID PROPHAGE"/>
    <property type="match status" value="1"/>
</dbReference>
<evidence type="ECO:0000313" key="3">
    <source>
        <dbReference type="Proteomes" id="UP000625210"/>
    </source>
</evidence>
<dbReference type="GO" id="GO:0003677">
    <property type="term" value="F:DNA binding"/>
    <property type="evidence" value="ECO:0007669"/>
    <property type="project" value="InterPro"/>
</dbReference>
<dbReference type="GO" id="GO:0000150">
    <property type="term" value="F:DNA strand exchange activity"/>
    <property type="evidence" value="ECO:0007669"/>
    <property type="project" value="InterPro"/>
</dbReference>
<organism evidence="2 3">
    <name type="scientific">Marinithermofilum abyssi</name>
    <dbReference type="NCBI Taxonomy" id="1571185"/>
    <lineage>
        <taxon>Bacteria</taxon>
        <taxon>Bacillati</taxon>
        <taxon>Bacillota</taxon>
        <taxon>Bacilli</taxon>
        <taxon>Bacillales</taxon>
        <taxon>Thermoactinomycetaceae</taxon>
        <taxon>Marinithermofilum</taxon>
    </lineage>
</organism>
<dbReference type="Pfam" id="PF00239">
    <property type="entry name" value="Resolvase"/>
    <property type="match status" value="1"/>
</dbReference>
<reference evidence="2" key="2">
    <citation type="submission" date="2020-09" db="EMBL/GenBank/DDBJ databases">
        <authorList>
            <person name="Sun Q."/>
            <person name="Zhou Y."/>
        </authorList>
    </citation>
    <scope>NUCLEOTIDE SEQUENCE</scope>
    <source>
        <strain evidence="2">CGMCC 1.15179</strain>
    </source>
</reference>
<proteinExistence type="predicted"/>
<dbReference type="SUPFAM" id="SSF53041">
    <property type="entry name" value="Resolvase-like"/>
    <property type="match status" value="1"/>
</dbReference>